<feature type="domain" description="HTH gntR-type" evidence="4">
    <location>
        <begin position="40"/>
        <end position="107"/>
    </location>
</feature>
<dbReference type="InterPro" id="IPR000524">
    <property type="entry name" value="Tscrpt_reg_HTH_GntR"/>
</dbReference>
<dbReference type="PANTHER" id="PTHR43537">
    <property type="entry name" value="TRANSCRIPTIONAL REGULATOR, GNTR FAMILY"/>
    <property type="match status" value="1"/>
</dbReference>
<evidence type="ECO:0000256" key="1">
    <source>
        <dbReference type="ARBA" id="ARBA00023015"/>
    </source>
</evidence>
<keyword evidence="6" id="KW-1185">Reference proteome</keyword>
<dbReference type="SMART" id="SM00895">
    <property type="entry name" value="FCD"/>
    <property type="match status" value="1"/>
</dbReference>
<gene>
    <name evidence="5" type="ORF">SAMN05216548_101448</name>
</gene>
<dbReference type="Proteomes" id="UP000199647">
    <property type="component" value="Unassembled WGS sequence"/>
</dbReference>
<dbReference type="SMART" id="SM00345">
    <property type="entry name" value="HTH_GNTR"/>
    <property type="match status" value="1"/>
</dbReference>
<dbReference type="EMBL" id="FOFG01000001">
    <property type="protein sequence ID" value="SEP76978.1"/>
    <property type="molecule type" value="Genomic_DNA"/>
</dbReference>
<dbReference type="Pfam" id="PF00392">
    <property type="entry name" value="GntR"/>
    <property type="match status" value="1"/>
</dbReference>
<organism evidence="5 6">
    <name type="scientific">Faunimonas pinastri</name>
    <dbReference type="NCBI Taxonomy" id="1855383"/>
    <lineage>
        <taxon>Bacteria</taxon>
        <taxon>Pseudomonadati</taxon>
        <taxon>Pseudomonadota</taxon>
        <taxon>Alphaproteobacteria</taxon>
        <taxon>Hyphomicrobiales</taxon>
        <taxon>Afifellaceae</taxon>
        <taxon>Faunimonas</taxon>
    </lineage>
</organism>
<proteinExistence type="predicted"/>
<accession>A0A1H9AM16</accession>
<evidence type="ECO:0000313" key="6">
    <source>
        <dbReference type="Proteomes" id="UP000199647"/>
    </source>
</evidence>
<dbReference type="STRING" id="1855383.SAMN05216548_101448"/>
<keyword evidence="1" id="KW-0805">Transcription regulation</keyword>
<dbReference type="PANTHER" id="PTHR43537:SF49">
    <property type="entry name" value="TRANSCRIPTIONAL REGULATORY PROTEIN"/>
    <property type="match status" value="1"/>
</dbReference>
<dbReference type="GO" id="GO:0003700">
    <property type="term" value="F:DNA-binding transcription factor activity"/>
    <property type="evidence" value="ECO:0007669"/>
    <property type="project" value="InterPro"/>
</dbReference>
<dbReference type="Gene3D" id="1.20.120.530">
    <property type="entry name" value="GntR ligand-binding domain-like"/>
    <property type="match status" value="1"/>
</dbReference>
<evidence type="ECO:0000259" key="4">
    <source>
        <dbReference type="PROSITE" id="PS50949"/>
    </source>
</evidence>
<keyword evidence="3" id="KW-0804">Transcription</keyword>
<dbReference type="InterPro" id="IPR036388">
    <property type="entry name" value="WH-like_DNA-bd_sf"/>
</dbReference>
<dbReference type="InterPro" id="IPR036390">
    <property type="entry name" value="WH_DNA-bd_sf"/>
</dbReference>
<dbReference type="AlphaFoldDB" id="A0A1H9AM16"/>
<evidence type="ECO:0000256" key="3">
    <source>
        <dbReference type="ARBA" id="ARBA00023163"/>
    </source>
</evidence>
<dbReference type="Pfam" id="PF07729">
    <property type="entry name" value="FCD"/>
    <property type="match status" value="1"/>
</dbReference>
<dbReference type="SUPFAM" id="SSF48008">
    <property type="entry name" value="GntR ligand-binding domain-like"/>
    <property type="match status" value="1"/>
</dbReference>
<evidence type="ECO:0000256" key="2">
    <source>
        <dbReference type="ARBA" id="ARBA00023125"/>
    </source>
</evidence>
<reference evidence="5 6" key="1">
    <citation type="submission" date="2016-10" db="EMBL/GenBank/DDBJ databases">
        <authorList>
            <person name="de Groot N.N."/>
        </authorList>
    </citation>
    <scope>NUCLEOTIDE SEQUENCE [LARGE SCALE GENOMIC DNA]</scope>
    <source>
        <strain evidence="5 6">A52C2</strain>
    </source>
</reference>
<name>A0A1H9AM16_9HYPH</name>
<dbReference type="SUPFAM" id="SSF46785">
    <property type="entry name" value="Winged helix' DNA-binding domain"/>
    <property type="match status" value="1"/>
</dbReference>
<dbReference type="InterPro" id="IPR011711">
    <property type="entry name" value="GntR_C"/>
</dbReference>
<keyword evidence="2 5" id="KW-0238">DNA-binding</keyword>
<evidence type="ECO:0000313" key="5">
    <source>
        <dbReference type="EMBL" id="SEP76978.1"/>
    </source>
</evidence>
<dbReference type="Gene3D" id="1.10.10.10">
    <property type="entry name" value="Winged helix-like DNA-binding domain superfamily/Winged helix DNA-binding domain"/>
    <property type="match status" value="1"/>
</dbReference>
<dbReference type="PROSITE" id="PS50949">
    <property type="entry name" value="HTH_GNTR"/>
    <property type="match status" value="1"/>
</dbReference>
<dbReference type="GO" id="GO:0003677">
    <property type="term" value="F:DNA binding"/>
    <property type="evidence" value="ECO:0007669"/>
    <property type="project" value="UniProtKB-KW"/>
</dbReference>
<dbReference type="InterPro" id="IPR008920">
    <property type="entry name" value="TF_FadR/GntR_C"/>
</dbReference>
<protein>
    <submittedName>
        <fullName evidence="5">DNA-binding transcriptional regulator, GntR family</fullName>
    </submittedName>
</protein>
<sequence>MIPRPGRIPAENLLNLNKGKGWPIGSRCGKSEDMDEANSKLSWLEVTDRIARDIRSGALPPGLWLKQIDLQTRYNATRPEVRRSLDLLAQKRVVMHIPNRGYRVHEPDGRQTEQVRDVRIILEVAAADSIVALADEAALLRLEGLARRFDDLLDAGALLEQYEVNLEFHRELLGLCDNRELVGLVAELRTRASPAPAGQWRSRARVAKSAREHHAMIEAIRRRDAAALKRVIELHIRQPGEPDGN</sequence>